<evidence type="ECO:0000313" key="1">
    <source>
        <dbReference type="Proteomes" id="UP000694920"/>
    </source>
</evidence>
<reference evidence="2 3" key="1">
    <citation type="submission" date="2025-04" db="UniProtKB">
        <authorList>
            <consortium name="RefSeq"/>
        </authorList>
    </citation>
    <scope>IDENTIFICATION</scope>
</reference>
<sequence>MDNNWYVPLISQPRHIDIDCTDTTIFRINMRLRIILVLGFAGLLLAERSGSSSGYSHFVKHRTKPREIRGFKPEFLSTAIGFGKRESPYEGITSQDKNEKIILSLLQKFPQSVSLEWLFHEMRKNPELAKRIAMKIIAGDPDDKLSTVDLFKPERTISLL</sequence>
<dbReference type="RefSeq" id="XP_024938724.1">
    <property type="nucleotide sequence ID" value="XM_025082956.1"/>
</dbReference>
<accession>A0AAJ7RD59</accession>
<name>A0AAJ7RD59_CEPCN</name>
<dbReference type="AlphaFoldDB" id="A0AAJ7RD59"/>
<evidence type="ECO:0000313" key="3">
    <source>
        <dbReference type="RefSeq" id="XP_024938724.1"/>
    </source>
</evidence>
<protein>
    <submittedName>
        <fullName evidence="2 3">Allatotropin isoform X1</fullName>
    </submittedName>
</protein>
<evidence type="ECO:0000313" key="2">
    <source>
        <dbReference type="RefSeq" id="XP_024938723.1"/>
    </source>
</evidence>
<organism evidence="1 3">
    <name type="scientific">Cephus cinctus</name>
    <name type="common">Wheat stem sawfly</name>
    <dbReference type="NCBI Taxonomy" id="211228"/>
    <lineage>
        <taxon>Eukaryota</taxon>
        <taxon>Metazoa</taxon>
        <taxon>Ecdysozoa</taxon>
        <taxon>Arthropoda</taxon>
        <taxon>Hexapoda</taxon>
        <taxon>Insecta</taxon>
        <taxon>Pterygota</taxon>
        <taxon>Neoptera</taxon>
        <taxon>Endopterygota</taxon>
        <taxon>Hymenoptera</taxon>
        <taxon>Cephoidea</taxon>
        <taxon>Cephidae</taxon>
        <taxon>Cephus</taxon>
    </lineage>
</organism>
<proteinExistence type="predicted"/>
<dbReference type="Proteomes" id="UP000694920">
    <property type="component" value="Unplaced"/>
</dbReference>
<gene>
    <name evidence="2 3" type="primary">LOC107265560</name>
</gene>
<dbReference type="RefSeq" id="XP_024938723.1">
    <property type="nucleotide sequence ID" value="XM_025082955.1"/>
</dbReference>
<dbReference type="GeneID" id="107265560"/>
<keyword evidence="1" id="KW-1185">Reference proteome</keyword>